<dbReference type="InterPro" id="IPR043129">
    <property type="entry name" value="ATPase_NBD"/>
</dbReference>
<dbReference type="InterPro" id="IPR052519">
    <property type="entry name" value="Euk-type_GlcNAc_Kinase"/>
</dbReference>
<reference evidence="1 2" key="1">
    <citation type="submission" date="2019-02" db="EMBL/GenBank/DDBJ databases">
        <title>Genome sequence of the sea-ice species Brumimicrobium glaciale.</title>
        <authorList>
            <person name="Bowman J.P."/>
        </authorList>
    </citation>
    <scope>NUCLEOTIDE SEQUENCE [LARGE SCALE GENOMIC DNA]</scope>
    <source>
        <strain evidence="1 2">IC156</strain>
    </source>
</reference>
<dbReference type="AlphaFoldDB" id="A0A4Q4KL21"/>
<evidence type="ECO:0000313" key="1">
    <source>
        <dbReference type="EMBL" id="RYM33427.1"/>
    </source>
</evidence>
<dbReference type="Gene3D" id="1.10.720.160">
    <property type="match status" value="1"/>
</dbReference>
<dbReference type="SUPFAM" id="SSF53067">
    <property type="entry name" value="Actin-like ATPase domain"/>
    <property type="match status" value="2"/>
</dbReference>
<dbReference type="CDD" id="cd24079">
    <property type="entry name" value="ASKHA_NBD_PG1100-like"/>
    <property type="match status" value="1"/>
</dbReference>
<evidence type="ECO:0000313" key="2">
    <source>
        <dbReference type="Proteomes" id="UP000293952"/>
    </source>
</evidence>
<name>A0A4Q4KL21_9FLAO</name>
<keyword evidence="2" id="KW-1185">Reference proteome</keyword>
<dbReference type="Proteomes" id="UP000293952">
    <property type="component" value="Unassembled WGS sequence"/>
</dbReference>
<dbReference type="PANTHER" id="PTHR43190:SF3">
    <property type="entry name" value="N-ACETYL-D-GLUCOSAMINE KINASE"/>
    <property type="match status" value="1"/>
</dbReference>
<comment type="caution">
    <text evidence="1">The sequence shown here is derived from an EMBL/GenBank/DDBJ whole genome shotgun (WGS) entry which is preliminary data.</text>
</comment>
<evidence type="ECO:0008006" key="3">
    <source>
        <dbReference type="Google" id="ProtNLM"/>
    </source>
</evidence>
<dbReference type="RefSeq" id="WP_130093887.1">
    <property type="nucleotide sequence ID" value="NZ_SETE01000004.1"/>
</dbReference>
<sequence length="273" mass="29875">MIVIESGGTKSTWVFEAKSDEIQAKETVGLHPQELSVDKKNVIRSFINDNNLKSETVYFYGAGCESPEAKVKITLFLEDLGLNVIQVQTDIYAACLAHLGNKKGVVGIIGTGAVAAKFDGEKVVQQTSGLGYLLGDEGSGYDIGKRLLQAYFKGELSLEIKESIEAYFNHKSILHRIHEPDGRMCIAGLTKTVRQFSSEQSVKQILAAAFSDFCESALKPFHTNSPIHFVGSVAYFFKVELAEALRKAGFEMGEVKKVAVFGVFDFLSSENKG</sequence>
<gene>
    <name evidence="1" type="ORF">ERX46_10830</name>
</gene>
<protein>
    <recommendedName>
        <fullName evidence="3">N-acetylglucosamine kinase</fullName>
    </recommendedName>
</protein>
<dbReference type="PANTHER" id="PTHR43190">
    <property type="entry name" value="N-ACETYL-D-GLUCOSAMINE KINASE"/>
    <property type="match status" value="1"/>
</dbReference>
<dbReference type="OrthoDB" id="871343at2"/>
<proteinExistence type="predicted"/>
<accession>A0A4Q4KL21</accession>
<dbReference type="EMBL" id="SETE01000004">
    <property type="protein sequence ID" value="RYM33427.1"/>
    <property type="molecule type" value="Genomic_DNA"/>
</dbReference>
<organism evidence="1 2">
    <name type="scientific">Brumimicrobium glaciale</name>
    <dbReference type="NCBI Taxonomy" id="200475"/>
    <lineage>
        <taxon>Bacteria</taxon>
        <taxon>Pseudomonadati</taxon>
        <taxon>Bacteroidota</taxon>
        <taxon>Flavobacteriia</taxon>
        <taxon>Flavobacteriales</taxon>
        <taxon>Crocinitomicaceae</taxon>
        <taxon>Brumimicrobium</taxon>
    </lineage>
</organism>
<dbReference type="Gene3D" id="3.30.420.40">
    <property type="match status" value="2"/>
</dbReference>